<dbReference type="PANTHER" id="PTHR47843">
    <property type="entry name" value="BTB DOMAIN-CONTAINING PROTEIN-RELATED"/>
    <property type="match status" value="1"/>
</dbReference>
<feature type="domain" description="BTB" evidence="2">
    <location>
        <begin position="11"/>
        <end position="81"/>
    </location>
</feature>
<evidence type="ECO:0000313" key="4">
    <source>
        <dbReference type="Proteomes" id="UP001447188"/>
    </source>
</evidence>
<dbReference type="InterPro" id="IPR011333">
    <property type="entry name" value="SKP1/BTB/POZ_sf"/>
</dbReference>
<dbReference type="SUPFAM" id="SSF54695">
    <property type="entry name" value="POZ domain"/>
    <property type="match status" value="1"/>
</dbReference>
<name>A0ABR3G837_9PEZI</name>
<proteinExistence type="predicted"/>
<dbReference type="Pfam" id="PF00651">
    <property type="entry name" value="BTB"/>
    <property type="match status" value="1"/>
</dbReference>
<keyword evidence="4" id="KW-1185">Reference proteome</keyword>
<reference evidence="3 4" key="1">
    <citation type="submission" date="2024-02" db="EMBL/GenBank/DDBJ databases">
        <title>Discinaceae phylogenomics.</title>
        <authorList>
            <person name="Dirks A.C."/>
            <person name="James T.Y."/>
        </authorList>
    </citation>
    <scope>NUCLEOTIDE SEQUENCE [LARGE SCALE GENOMIC DNA]</scope>
    <source>
        <strain evidence="3 4">ACD0624</strain>
    </source>
</reference>
<evidence type="ECO:0000313" key="3">
    <source>
        <dbReference type="EMBL" id="KAL0632104.1"/>
    </source>
</evidence>
<dbReference type="Gene3D" id="3.30.710.10">
    <property type="entry name" value="Potassium Channel Kv1.1, Chain A"/>
    <property type="match status" value="1"/>
</dbReference>
<gene>
    <name evidence="3" type="ORF">Q9L58_009004</name>
</gene>
<comment type="caution">
    <text evidence="3">The sequence shown here is derived from an EMBL/GenBank/DDBJ whole genome shotgun (WGS) entry which is preliminary data.</text>
</comment>
<evidence type="ECO:0000256" key="1">
    <source>
        <dbReference type="SAM" id="MobiDB-lite"/>
    </source>
</evidence>
<feature type="region of interest" description="Disordered" evidence="1">
    <location>
        <begin position="80"/>
        <end position="119"/>
    </location>
</feature>
<organism evidence="3 4">
    <name type="scientific">Discina gigas</name>
    <dbReference type="NCBI Taxonomy" id="1032678"/>
    <lineage>
        <taxon>Eukaryota</taxon>
        <taxon>Fungi</taxon>
        <taxon>Dikarya</taxon>
        <taxon>Ascomycota</taxon>
        <taxon>Pezizomycotina</taxon>
        <taxon>Pezizomycetes</taxon>
        <taxon>Pezizales</taxon>
        <taxon>Discinaceae</taxon>
        <taxon>Discina</taxon>
    </lineage>
</organism>
<dbReference type="PROSITE" id="PS50097">
    <property type="entry name" value="BTB"/>
    <property type="match status" value="1"/>
</dbReference>
<accession>A0ABR3G837</accession>
<dbReference type="Proteomes" id="UP001447188">
    <property type="component" value="Unassembled WGS sequence"/>
</dbReference>
<protein>
    <recommendedName>
        <fullName evidence="2">BTB domain-containing protein</fullName>
    </recommendedName>
</protein>
<sequence length="415" mass="45670">MSSEFARFVSSDIVELLANGGESRFFIHKDILTSQSPPFRDALTGEWKEASERKIDLGDWDSATVGQMIQFLYRGSYHHSSPTPISPEGSPTLLKNEPDPHQSLAASDEPPSDTARPLTPVKDCLRRFLSVPADDGESAVTHLEGQYDYGDALLSHAKVYHLAHYKAIDALRMQALRHLLDLLSRIDPMEVSSGSDNAAGIVSLARYVYDNTDHLENHEEPLRRLISHFIASNFSALRSTSHLAQMMGEGGDIVVDVMDNLHRGASLNPICSDSGRTRYISNIGVMCGNEPRDHLLELNGTSAELDWKFGNQPIWLYAAYTSVANDACTELEFKIGDSNKPAPGTLDIGYARQIVCKKDPAVKEKITAVSLLRGLSTTLSDIPATYGTFNGMTADIAEAYSDNYLYIVWKTALST</sequence>
<dbReference type="InterPro" id="IPR000210">
    <property type="entry name" value="BTB/POZ_dom"/>
</dbReference>
<evidence type="ECO:0000259" key="2">
    <source>
        <dbReference type="PROSITE" id="PS50097"/>
    </source>
</evidence>
<dbReference type="EMBL" id="JBBBZM010000186">
    <property type="protein sequence ID" value="KAL0632104.1"/>
    <property type="molecule type" value="Genomic_DNA"/>
</dbReference>